<evidence type="ECO:0000313" key="1">
    <source>
        <dbReference type="EMBL" id="MFC0476956.1"/>
    </source>
</evidence>
<keyword evidence="2" id="KW-1185">Reference proteome</keyword>
<proteinExistence type="predicted"/>
<organism evidence="1 2">
    <name type="scientific">Robertmurraya beringensis</name>
    <dbReference type="NCBI Taxonomy" id="641660"/>
    <lineage>
        <taxon>Bacteria</taxon>
        <taxon>Bacillati</taxon>
        <taxon>Bacillota</taxon>
        <taxon>Bacilli</taxon>
        <taxon>Bacillales</taxon>
        <taxon>Bacillaceae</taxon>
        <taxon>Robertmurraya</taxon>
    </lineage>
</organism>
<reference evidence="1 2" key="1">
    <citation type="submission" date="2024-09" db="EMBL/GenBank/DDBJ databases">
        <authorList>
            <person name="Sun Q."/>
            <person name="Mori K."/>
        </authorList>
    </citation>
    <scope>NUCLEOTIDE SEQUENCE [LARGE SCALE GENOMIC DNA]</scope>
    <source>
        <strain evidence="1 2">CGMCC 1.9126</strain>
    </source>
</reference>
<name>A0ABV6KY78_9BACI</name>
<comment type="caution">
    <text evidence="1">The sequence shown here is derived from an EMBL/GenBank/DDBJ whole genome shotgun (WGS) entry which is preliminary data.</text>
</comment>
<gene>
    <name evidence="1" type="ORF">ACFFHF_17265</name>
</gene>
<dbReference type="RefSeq" id="WP_377058698.1">
    <property type="nucleotide sequence ID" value="NZ_JBHLUU010000114.1"/>
</dbReference>
<accession>A0ABV6KY78</accession>
<evidence type="ECO:0000313" key="2">
    <source>
        <dbReference type="Proteomes" id="UP001589738"/>
    </source>
</evidence>
<protein>
    <submittedName>
        <fullName evidence="1">Uncharacterized protein</fullName>
    </submittedName>
</protein>
<dbReference type="Proteomes" id="UP001589738">
    <property type="component" value="Unassembled WGS sequence"/>
</dbReference>
<dbReference type="EMBL" id="JBHLUU010000114">
    <property type="protein sequence ID" value="MFC0476956.1"/>
    <property type="molecule type" value="Genomic_DNA"/>
</dbReference>
<sequence>MAAPILTEAHISEVSQTIRNKQIGINKIEFVYKKEQLYIDAFGVEGIPQADTYYENIEDHLVYSEFSWLGPLCRNFKVNLDATINVDPEGEFEQDSIQLGVYTAFSRQNSKPQILNRLMPLLNSLVPFRAHLSEVELVWHDGCLNTIRFFMNIDAKKVNPIISNAQAPNNQILRQWVSTIDQAIDYNKGRYKHRVKLPIVNGRINIAKYETAVCFRLEVKGKK</sequence>